<comment type="caution">
    <text evidence="8">The sequence shown here is derived from an EMBL/GenBank/DDBJ whole genome shotgun (WGS) entry which is preliminary data.</text>
</comment>
<evidence type="ECO:0000256" key="2">
    <source>
        <dbReference type="ARBA" id="ARBA00023015"/>
    </source>
</evidence>
<name>A0A4U1IZU7_9BACT</name>
<keyword evidence="4" id="KW-0238">DNA-binding</keyword>
<evidence type="ECO:0000259" key="6">
    <source>
        <dbReference type="Pfam" id="PF04542"/>
    </source>
</evidence>
<evidence type="ECO:0000256" key="1">
    <source>
        <dbReference type="ARBA" id="ARBA00010641"/>
    </source>
</evidence>
<dbReference type="RefSeq" id="WP_136933762.1">
    <property type="nucleotide sequence ID" value="NZ_SSMQ01000053.1"/>
</dbReference>
<dbReference type="Pfam" id="PF04542">
    <property type="entry name" value="Sigma70_r2"/>
    <property type="match status" value="1"/>
</dbReference>
<dbReference type="GO" id="GO:0003677">
    <property type="term" value="F:DNA binding"/>
    <property type="evidence" value="ECO:0007669"/>
    <property type="project" value="UniProtKB-KW"/>
</dbReference>
<dbReference type="InterPro" id="IPR036388">
    <property type="entry name" value="WH-like_DNA-bd_sf"/>
</dbReference>
<dbReference type="SUPFAM" id="SSF88659">
    <property type="entry name" value="Sigma3 and sigma4 domains of RNA polymerase sigma factors"/>
    <property type="match status" value="1"/>
</dbReference>
<dbReference type="Pfam" id="PF08281">
    <property type="entry name" value="Sigma70_r4_2"/>
    <property type="match status" value="1"/>
</dbReference>
<dbReference type="Gene3D" id="1.10.1740.10">
    <property type="match status" value="1"/>
</dbReference>
<keyword evidence="3" id="KW-0731">Sigma factor</keyword>
<dbReference type="EMBL" id="SSMQ01000053">
    <property type="protein sequence ID" value="TKC99793.1"/>
    <property type="molecule type" value="Genomic_DNA"/>
</dbReference>
<dbReference type="PANTHER" id="PTHR43133:SF52">
    <property type="entry name" value="ECF RNA POLYMERASE SIGMA FACTOR SIGL"/>
    <property type="match status" value="1"/>
</dbReference>
<organism evidence="8 9">
    <name type="scientific">Polyangium fumosum</name>
    <dbReference type="NCBI Taxonomy" id="889272"/>
    <lineage>
        <taxon>Bacteria</taxon>
        <taxon>Pseudomonadati</taxon>
        <taxon>Myxococcota</taxon>
        <taxon>Polyangia</taxon>
        <taxon>Polyangiales</taxon>
        <taxon>Polyangiaceae</taxon>
        <taxon>Polyangium</taxon>
    </lineage>
</organism>
<evidence type="ECO:0000256" key="5">
    <source>
        <dbReference type="ARBA" id="ARBA00023163"/>
    </source>
</evidence>
<evidence type="ECO:0000313" key="8">
    <source>
        <dbReference type="EMBL" id="TKC99793.1"/>
    </source>
</evidence>
<dbReference type="InterPro" id="IPR007627">
    <property type="entry name" value="RNA_pol_sigma70_r2"/>
</dbReference>
<dbReference type="GO" id="GO:0016987">
    <property type="term" value="F:sigma factor activity"/>
    <property type="evidence" value="ECO:0007669"/>
    <property type="project" value="UniProtKB-KW"/>
</dbReference>
<keyword evidence="5" id="KW-0804">Transcription</keyword>
<dbReference type="Gene3D" id="1.10.10.10">
    <property type="entry name" value="Winged helix-like DNA-binding domain superfamily/Winged helix DNA-binding domain"/>
    <property type="match status" value="1"/>
</dbReference>
<dbReference type="InterPro" id="IPR013324">
    <property type="entry name" value="RNA_pol_sigma_r3/r4-like"/>
</dbReference>
<reference evidence="8 9" key="1">
    <citation type="submission" date="2019-04" db="EMBL/GenBank/DDBJ databases">
        <authorList>
            <person name="Li Y."/>
            <person name="Wang J."/>
        </authorList>
    </citation>
    <scope>NUCLEOTIDE SEQUENCE [LARGE SCALE GENOMIC DNA]</scope>
    <source>
        <strain evidence="8 9">DSM 14668</strain>
    </source>
</reference>
<accession>A0A4U1IZU7</accession>
<protein>
    <submittedName>
        <fullName evidence="8">Sigma-70 family RNA polymerase sigma factor</fullName>
    </submittedName>
</protein>
<comment type="similarity">
    <text evidence="1">Belongs to the sigma-70 factor family. ECF subfamily.</text>
</comment>
<keyword evidence="2" id="KW-0805">Transcription regulation</keyword>
<keyword evidence="9" id="KW-1185">Reference proteome</keyword>
<evidence type="ECO:0000259" key="7">
    <source>
        <dbReference type="Pfam" id="PF08281"/>
    </source>
</evidence>
<dbReference type="GO" id="GO:0006352">
    <property type="term" value="P:DNA-templated transcription initiation"/>
    <property type="evidence" value="ECO:0007669"/>
    <property type="project" value="InterPro"/>
</dbReference>
<evidence type="ECO:0000256" key="4">
    <source>
        <dbReference type="ARBA" id="ARBA00023125"/>
    </source>
</evidence>
<dbReference type="InterPro" id="IPR014284">
    <property type="entry name" value="RNA_pol_sigma-70_dom"/>
</dbReference>
<dbReference type="InterPro" id="IPR013249">
    <property type="entry name" value="RNA_pol_sigma70_r4_t2"/>
</dbReference>
<dbReference type="InterPro" id="IPR039425">
    <property type="entry name" value="RNA_pol_sigma-70-like"/>
</dbReference>
<evidence type="ECO:0000256" key="3">
    <source>
        <dbReference type="ARBA" id="ARBA00023082"/>
    </source>
</evidence>
<dbReference type="InterPro" id="IPR013325">
    <property type="entry name" value="RNA_pol_sigma_r2"/>
</dbReference>
<feature type="domain" description="RNA polymerase sigma-70 region 2" evidence="6">
    <location>
        <begin position="35"/>
        <end position="96"/>
    </location>
</feature>
<gene>
    <name evidence="8" type="ORF">E8A74_36745</name>
</gene>
<dbReference type="OrthoDB" id="5519859at2"/>
<dbReference type="CDD" id="cd06171">
    <property type="entry name" value="Sigma70_r4"/>
    <property type="match status" value="1"/>
</dbReference>
<dbReference type="NCBIfam" id="TIGR02937">
    <property type="entry name" value="sigma70-ECF"/>
    <property type="match status" value="1"/>
</dbReference>
<sequence>MDGVFRMIRLFPWAARGSPPSAVERPLDVVAVHAEYADFVFRSLQRLGVRPPDLDDLRQEVFLVVHKRLHTFDTGSPMQAWLFGICKNIVARHRQRAYVRRETTAIPVPETSSEGVLPSPEESLATKQARAELEELLDELDLDKRAVLVMFEIDELGCEEIAEELGVPVGTVHSRLHKARKAFEKALVRRQARLSRGGRR</sequence>
<dbReference type="PANTHER" id="PTHR43133">
    <property type="entry name" value="RNA POLYMERASE ECF-TYPE SIGMA FACTO"/>
    <property type="match status" value="1"/>
</dbReference>
<dbReference type="AlphaFoldDB" id="A0A4U1IZU7"/>
<evidence type="ECO:0000313" key="9">
    <source>
        <dbReference type="Proteomes" id="UP000309215"/>
    </source>
</evidence>
<dbReference type="Proteomes" id="UP000309215">
    <property type="component" value="Unassembled WGS sequence"/>
</dbReference>
<dbReference type="SUPFAM" id="SSF88946">
    <property type="entry name" value="Sigma2 domain of RNA polymerase sigma factors"/>
    <property type="match status" value="1"/>
</dbReference>
<proteinExistence type="inferred from homology"/>
<feature type="domain" description="RNA polymerase sigma factor 70 region 4 type 2" evidence="7">
    <location>
        <begin position="131"/>
        <end position="182"/>
    </location>
</feature>